<reference evidence="12 13" key="1">
    <citation type="submission" date="2019-11" db="EMBL/GenBank/DDBJ databases">
        <title>Pedobacter sp. HMF7647 Genome sequencing and assembly.</title>
        <authorList>
            <person name="Kang H."/>
            <person name="Kim H."/>
            <person name="Joh K."/>
        </authorList>
    </citation>
    <scope>NUCLEOTIDE SEQUENCE [LARGE SCALE GENOMIC DNA]</scope>
    <source>
        <strain evidence="12 13">HMF7647</strain>
    </source>
</reference>
<evidence type="ECO:0000256" key="11">
    <source>
        <dbReference type="ARBA" id="ARBA00049878"/>
    </source>
</evidence>
<dbReference type="Pfam" id="PF02391">
    <property type="entry name" value="MoaE"/>
    <property type="match status" value="1"/>
</dbReference>
<accession>A0A7K1Y6T8</accession>
<gene>
    <name evidence="12" type="ORF">GS399_02155</name>
</gene>
<dbReference type="GO" id="GO:0030366">
    <property type="term" value="F:molybdopterin synthase activity"/>
    <property type="evidence" value="ECO:0007669"/>
    <property type="project" value="UniProtKB-EC"/>
</dbReference>
<dbReference type="RefSeq" id="WP_160842926.1">
    <property type="nucleotide sequence ID" value="NZ_WVHT01000001.1"/>
</dbReference>
<dbReference type="EC" id="2.8.1.12" evidence="3"/>
<keyword evidence="13" id="KW-1185">Reference proteome</keyword>
<dbReference type="InterPro" id="IPR036563">
    <property type="entry name" value="MoaE_sf"/>
</dbReference>
<evidence type="ECO:0000256" key="8">
    <source>
        <dbReference type="ARBA" id="ARBA00030407"/>
    </source>
</evidence>
<dbReference type="Gene3D" id="3.90.1170.40">
    <property type="entry name" value="Molybdopterin biosynthesis MoaE subunit"/>
    <property type="match status" value="1"/>
</dbReference>
<comment type="subunit">
    <text evidence="6">Heterotetramer of 2 MoaD subunits and 2 MoaE subunits. Also stable as homodimer. The enzyme changes between these two forms during catalysis.</text>
</comment>
<comment type="pathway">
    <text evidence="1">Cofactor biosynthesis; molybdopterin biosynthesis.</text>
</comment>
<dbReference type="AlphaFoldDB" id="A0A7K1Y6T8"/>
<dbReference type="CDD" id="cd00756">
    <property type="entry name" value="MoaE"/>
    <property type="match status" value="1"/>
</dbReference>
<evidence type="ECO:0000256" key="2">
    <source>
        <dbReference type="ARBA" id="ARBA00005426"/>
    </source>
</evidence>
<evidence type="ECO:0000256" key="9">
    <source>
        <dbReference type="ARBA" id="ARBA00030781"/>
    </source>
</evidence>
<keyword evidence="5" id="KW-0501">Molybdenum cofactor biosynthesis</keyword>
<protein>
    <recommendedName>
        <fullName evidence="4">Molybdopterin synthase catalytic subunit</fullName>
        <ecNumber evidence="3">2.8.1.12</ecNumber>
    </recommendedName>
    <alternativeName>
        <fullName evidence="9">MPT synthase subunit 2</fullName>
    </alternativeName>
    <alternativeName>
        <fullName evidence="7">Molybdenum cofactor biosynthesis protein E</fullName>
    </alternativeName>
    <alternativeName>
        <fullName evidence="8">Molybdopterin-converting factor large subunit</fullName>
    </alternativeName>
    <alternativeName>
        <fullName evidence="10">Molybdopterin-converting factor subunit 2</fullName>
    </alternativeName>
</protein>
<evidence type="ECO:0000256" key="1">
    <source>
        <dbReference type="ARBA" id="ARBA00005046"/>
    </source>
</evidence>
<evidence type="ECO:0000256" key="6">
    <source>
        <dbReference type="ARBA" id="ARBA00026066"/>
    </source>
</evidence>
<organism evidence="12 13">
    <name type="scientific">Hufsiella arboris</name>
    <dbReference type="NCBI Taxonomy" id="2695275"/>
    <lineage>
        <taxon>Bacteria</taxon>
        <taxon>Pseudomonadati</taxon>
        <taxon>Bacteroidota</taxon>
        <taxon>Sphingobacteriia</taxon>
        <taxon>Sphingobacteriales</taxon>
        <taxon>Sphingobacteriaceae</taxon>
        <taxon>Hufsiella</taxon>
    </lineage>
</organism>
<evidence type="ECO:0000256" key="4">
    <source>
        <dbReference type="ARBA" id="ARBA00013858"/>
    </source>
</evidence>
<dbReference type="PANTHER" id="PTHR23404">
    <property type="entry name" value="MOLYBDOPTERIN SYNTHASE RELATED"/>
    <property type="match status" value="1"/>
</dbReference>
<evidence type="ECO:0000313" key="13">
    <source>
        <dbReference type="Proteomes" id="UP000466586"/>
    </source>
</evidence>
<dbReference type="Proteomes" id="UP000466586">
    <property type="component" value="Unassembled WGS sequence"/>
</dbReference>
<dbReference type="InterPro" id="IPR003448">
    <property type="entry name" value="Mopterin_biosynth_MoaE"/>
</dbReference>
<evidence type="ECO:0000313" key="12">
    <source>
        <dbReference type="EMBL" id="MXV49758.1"/>
    </source>
</evidence>
<evidence type="ECO:0000256" key="7">
    <source>
        <dbReference type="ARBA" id="ARBA00029745"/>
    </source>
</evidence>
<evidence type="ECO:0000256" key="3">
    <source>
        <dbReference type="ARBA" id="ARBA00011950"/>
    </source>
</evidence>
<sequence>MTLSALSHQAAAVEVLTDKPIDLPGLLASSHHEQAGAVVLFSGDVRNHNIGREVSYLEYEAHNELAEKSIRKILEDAKEKWPLNIAAAQHRLGKVAILESAVVVITASAHRSEAFVANRYIIDRIKHETPIWKCEYYTNGEYSWGNNCNCAEITGDPDKHLYSQ</sequence>
<dbReference type="SUPFAM" id="SSF54690">
    <property type="entry name" value="Molybdopterin synthase subunit MoaE"/>
    <property type="match status" value="1"/>
</dbReference>
<comment type="caution">
    <text evidence="12">The sequence shown here is derived from an EMBL/GenBank/DDBJ whole genome shotgun (WGS) entry which is preliminary data.</text>
</comment>
<name>A0A7K1Y6T8_9SPHI</name>
<dbReference type="GO" id="GO:0006777">
    <property type="term" value="P:Mo-molybdopterin cofactor biosynthetic process"/>
    <property type="evidence" value="ECO:0007669"/>
    <property type="project" value="UniProtKB-KW"/>
</dbReference>
<comment type="catalytic activity">
    <reaction evidence="11">
        <text>2 [molybdopterin-synthase sulfur-carrier protein]-C-terminal-Gly-aminoethanethioate + cyclic pyranopterin phosphate + H2O = molybdopterin + 2 [molybdopterin-synthase sulfur-carrier protein]-C-terminal Gly-Gly + 2 H(+)</text>
        <dbReference type="Rhea" id="RHEA:26333"/>
        <dbReference type="Rhea" id="RHEA-COMP:12202"/>
        <dbReference type="Rhea" id="RHEA-COMP:19907"/>
        <dbReference type="ChEBI" id="CHEBI:15377"/>
        <dbReference type="ChEBI" id="CHEBI:15378"/>
        <dbReference type="ChEBI" id="CHEBI:58698"/>
        <dbReference type="ChEBI" id="CHEBI:59648"/>
        <dbReference type="ChEBI" id="CHEBI:90778"/>
        <dbReference type="ChEBI" id="CHEBI:232372"/>
        <dbReference type="EC" id="2.8.1.12"/>
    </reaction>
</comment>
<evidence type="ECO:0000256" key="10">
    <source>
        <dbReference type="ARBA" id="ARBA00032474"/>
    </source>
</evidence>
<evidence type="ECO:0000256" key="5">
    <source>
        <dbReference type="ARBA" id="ARBA00023150"/>
    </source>
</evidence>
<comment type="similarity">
    <text evidence="2">Belongs to the MoaE family.</text>
</comment>
<proteinExistence type="inferred from homology"/>
<dbReference type="EMBL" id="WVHT01000001">
    <property type="protein sequence ID" value="MXV49758.1"/>
    <property type="molecule type" value="Genomic_DNA"/>
</dbReference>